<keyword evidence="8" id="KW-1185">Reference proteome</keyword>
<feature type="compositionally biased region" description="Basic and acidic residues" evidence="4">
    <location>
        <begin position="499"/>
        <end position="512"/>
    </location>
</feature>
<dbReference type="PANTHER" id="PTHR45911">
    <property type="entry name" value="C2 DOMAIN-CONTAINING PROTEIN"/>
    <property type="match status" value="1"/>
</dbReference>
<dbReference type="OrthoDB" id="270970at2759"/>
<evidence type="ECO:0000313" key="8">
    <source>
        <dbReference type="Proteomes" id="UP000332933"/>
    </source>
</evidence>
<dbReference type="Proteomes" id="UP000332933">
    <property type="component" value="Unassembled WGS sequence"/>
</dbReference>
<keyword evidence="2" id="KW-0106">Calcium</keyword>
<evidence type="ECO:0000256" key="1">
    <source>
        <dbReference type="ARBA" id="ARBA00022723"/>
    </source>
</evidence>
<reference evidence="7 8" key="1">
    <citation type="submission" date="2019-03" db="EMBL/GenBank/DDBJ databases">
        <authorList>
            <person name="Gaulin E."/>
            <person name="Dumas B."/>
        </authorList>
    </citation>
    <scope>NUCLEOTIDE SEQUENCE [LARGE SCALE GENOMIC DNA]</scope>
    <source>
        <strain evidence="7">CBS 568.67</strain>
    </source>
</reference>
<dbReference type="Gene3D" id="2.60.40.150">
    <property type="entry name" value="C2 domain"/>
    <property type="match status" value="2"/>
</dbReference>
<dbReference type="EMBL" id="VJMH01005113">
    <property type="protein sequence ID" value="KAF0700769.1"/>
    <property type="molecule type" value="Genomic_DNA"/>
</dbReference>
<dbReference type="PROSITE" id="PS50004">
    <property type="entry name" value="C2"/>
    <property type="match status" value="2"/>
</dbReference>
<evidence type="ECO:0000313" key="7">
    <source>
        <dbReference type="EMBL" id="VFT85608.1"/>
    </source>
</evidence>
<dbReference type="PANTHER" id="PTHR45911:SF7">
    <property type="entry name" value="C2 DOMAIN-CONTAINING PROTEIN"/>
    <property type="match status" value="1"/>
</dbReference>
<sequence>MAFRSSSSSGLRSSSSILPRSPSAAKRHVLQIELHKATGLAAADFSLLGRHNSDPYVIFNVGKERHKSEVIPKCLNPVWKDAVFDFHVTDGDLFTKVLDVQVYDQDKSDDDLLGTVAIPLAQFATQGPDLVRPKAYHLNVPAQYAKQKCVSQLFLTIRLIEAGGDADNSTFYIPRHLKVHLHKASDLAAADFSLLGRGKSDPYVIFSVAEQRFKSATIVKTLDPVWQDTPVFEFDLTQDDLYTQVLDIQVFDSDFGLTADDLIGTLSIPLAQFDDPRDIRMRPYPLAVPDAYRKQNVHSQLYLTIEMDDKPLDVGDMPPPPPEDVSTLMADMQAEIAALKASNRGMVVKMEREIVQATPPPAPAAAPDASAVPASAIHHQQPEPGTPLRLRRSFDAHAAGVENEGDNKKRALVNELHGLLSLPPIQKFTKLTLASTADGETLKWQNEVEHLKEQLSQQKRLNEMLAAQDSGDKDEVERLKHEIALHKATLMATQSMMEEQARREAETRRELLKLQSSGVTSGRTSISIPDAPPAIHEKDDDDEEEGEPEWL</sequence>
<dbReference type="SMART" id="SM00239">
    <property type="entry name" value="C2"/>
    <property type="match status" value="2"/>
</dbReference>
<dbReference type="Pfam" id="PF00168">
    <property type="entry name" value="C2"/>
    <property type="match status" value="2"/>
</dbReference>
<feature type="domain" description="C2" evidence="5">
    <location>
        <begin position="11"/>
        <end position="134"/>
    </location>
</feature>
<feature type="coiled-coil region" evidence="3">
    <location>
        <begin position="441"/>
        <end position="468"/>
    </location>
</feature>
<feature type="compositionally biased region" description="Polar residues" evidence="4">
    <location>
        <begin position="514"/>
        <end position="527"/>
    </location>
</feature>
<dbReference type="CDD" id="cd00030">
    <property type="entry name" value="C2"/>
    <property type="match status" value="2"/>
</dbReference>
<keyword evidence="1" id="KW-0479">Metal-binding</keyword>
<protein>
    <submittedName>
        <fullName evidence="7">Aste57867_8722 protein</fullName>
    </submittedName>
</protein>
<name>A0A485KL23_9STRA</name>
<accession>A0A485KL23</accession>
<dbReference type="EMBL" id="CAADRA010005134">
    <property type="protein sequence ID" value="VFT85608.1"/>
    <property type="molecule type" value="Genomic_DNA"/>
</dbReference>
<evidence type="ECO:0000256" key="3">
    <source>
        <dbReference type="SAM" id="Coils"/>
    </source>
</evidence>
<keyword evidence="3" id="KW-0175">Coiled coil</keyword>
<dbReference type="AlphaFoldDB" id="A0A485KL23"/>
<evidence type="ECO:0000259" key="5">
    <source>
        <dbReference type="PROSITE" id="PS50004"/>
    </source>
</evidence>
<feature type="domain" description="C2" evidence="5">
    <location>
        <begin position="162"/>
        <end position="284"/>
    </location>
</feature>
<dbReference type="SUPFAM" id="SSF49562">
    <property type="entry name" value="C2 domain (Calcium/lipid-binding domain, CaLB)"/>
    <property type="match status" value="2"/>
</dbReference>
<reference evidence="6" key="2">
    <citation type="submission" date="2019-06" db="EMBL/GenBank/DDBJ databases">
        <title>Genomics analysis of Aphanomyces spp. identifies a new class of oomycete effector associated with host adaptation.</title>
        <authorList>
            <person name="Gaulin E."/>
        </authorList>
    </citation>
    <scope>NUCLEOTIDE SEQUENCE</scope>
    <source>
        <strain evidence="6">CBS 578.67</strain>
    </source>
</reference>
<proteinExistence type="predicted"/>
<evidence type="ECO:0000256" key="2">
    <source>
        <dbReference type="ARBA" id="ARBA00022837"/>
    </source>
</evidence>
<organism evidence="7 8">
    <name type="scientific">Aphanomyces stellatus</name>
    <dbReference type="NCBI Taxonomy" id="120398"/>
    <lineage>
        <taxon>Eukaryota</taxon>
        <taxon>Sar</taxon>
        <taxon>Stramenopiles</taxon>
        <taxon>Oomycota</taxon>
        <taxon>Saprolegniomycetes</taxon>
        <taxon>Saprolegniales</taxon>
        <taxon>Verrucalvaceae</taxon>
        <taxon>Aphanomyces</taxon>
    </lineage>
</organism>
<dbReference type="InterPro" id="IPR035892">
    <property type="entry name" value="C2_domain_sf"/>
</dbReference>
<evidence type="ECO:0000256" key="4">
    <source>
        <dbReference type="SAM" id="MobiDB-lite"/>
    </source>
</evidence>
<dbReference type="GO" id="GO:0046872">
    <property type="term" value="F:metal ion binding"/>
    <property type="evidence" value="ECO:0007669"/>
    <property type="project" value="UniProtKB-KW"/>
</dbReference>
<gene>
    <name evidence="7" type="primary">Aste57867_8722</name>
    <name evidence="6" type="ORF">As57867_008688</name>
    <name evidence="7" type="ORF">ASTE57867_8722</name>
</gene>
<evidence type="ECO:0000313" key="6">
    <source>
        <dbReference type="EMBL" id="KAF0700769.1"/>
    </source>
</evidence>
<feature type="compositionally biased region" description="Acidic residues" evidence="4">
    <location>
        <begin position="539"/>
        <end position="551"/>
    </location>
</feature>
<feature type="region of interest" description="Disordered" evidence="4">
    <location>
        <begin position="498"/>
        <end position="551"/>
    </location>
</feature>
<dbReference type="InterPro" id="IPR000008">
    <property type="entry name" value="C2_dom"/>
</dbReference>